<evidence type="ECO:0000313" key="2">
    <source>
        <dbReference type="EMBL" id="JAS18238.1"/>
    </source>
</evidence>
<feature type="non-terminal residue" evidence="2">
    <location>
        <position position="251"/>
    </location>
</feature>
<gene>
    <name evidence="2" type="ORF">g.44924</name>
</gene>
<dbReference type="EMBL" id="GEDC01019060">
    <property type="protein sequence ID" value="JAS18238.1"/>
    <property type="molecule type" value="Transcribed_RNA"/>
</dbReference>
<sequence>GLTHYPVERTKSDPYVSDFWKVAKQHRKLLHQKSIDLTPTEPLNVDSSSYLGSSNLDIPSGSKSVIDIPYTLHKRHHMNGTSIKKSFDYKSPQLLSPAKLSPVTGRKSPIKSPEVIRKDKTKPAKRSGEQDKLSRIKMKPDLNSQDSGLSLSLGTESTDDLQDIFNKNENNVELKKSSGDTIKNNQPLDVVVYVKEATQVIKTDLLTVPDEVMPWEKSVKKDLVKGKSEEVCKSKKGTLTKSRQVHSADSG</sequence>
<evidence type="ECO:0000256" key="1">
    <source>
        <dbReference type="SAM" id="MobiDB-lite"/>
    </source>
</evidence>
<protein>
    <submittedName>
        <fullName evidence="2">Uncharacterized protein</fullName>
    </submittedName>
</protein>
<proteinExistence type="predicted"/>
<organism evidence="2">
    <name type="scientific">Clastoptera arizonana</name>
    <name type="common">Arizona spittle bug</name>
    <dbReference type="NCBI Taxonomy" id="38151"/>
    <lineage>
        <taxon>Eukaryota</taxon>
        <taxon>Metazoa</taxon>
        <taxon>Ecdysozoa</taxon>
        <taxon>Arthropoda</taxon>
        <taxon>Hexapoda</taxon>
        <taxon>Insecta</taxon>
        <taxon>Pterygota</taxon>
        <taxon>Neoptera</taxon>
        <taxon>Paraneoptera</taxon>
        <taxon>Hemiptera</taxon>
        <taxon>Auchenorrhyncha</taxon>
        <taxon>Cercopoidea</taxon>
        <taxon>Clastopteridae</taxon>
        <taxon>Clastoptera</taxon>
    </lineage>
</organism>
<feature type="region of interest" description="Disordered" evidence="1">
    <location>
        <begin position="95"/>
        <end position="153"/>
    </location>
</feature>
<dbReference type="AlphaFoldDB" id="A0A1B6CXV3"/>
<name>A0A1B6CXV3_9HEMI</name>
<feature type="compositionally biased region" description="Basic and acidic residues" evidence="1">
    <location>
        <begin position="114"/>
        <end position="140"/>
    </location>
</feature>
<accession>A0A1B6CXV3</accession>
<reference evidence="2" key="1">
    <citation type="submission" date="2015-12" db="EMBL/GenBank/DDBJ databases">
        <title>De novo transcriptome assembly of four potential Pierce s Disease insect vectors from Arizona vineyards.</title>
        <authorList>
            <person name="Tassone E.E."/>
        </authorList>
    </citation>
    <scope>NUCLEOTIDE SEQUENCE</scope>
</reference>
<feature type="non-terminal residue" evidence="2">
    <location>
        <position position="1"/>
    </location>
</feature>